<feature type="coiled-coil region" evidence="1">
    <location>
        <begin position="771"/>
        <end position="893"/>
    </location>
</feature>
<organism evidence="3 4">
    <name type="scientific">Gryllus longicercus</name>
    <dbReference type="NCBI Taxonomy" id="2509291"/>
    <lineage>
        <taxon>Eukaryota</taxon>
        <taxon>Metazoa</taxon>
        <taxon>Ecdysozoa</taxon>
        <taxon>Arthropoda</taxon>
        <taxon>Hexapoda</taxon>
        <taxon>Insecta</taxon>
        <taxon>Pterygota</taxon>
        <taxon>Neoptera</taxon>
        <taxon>Polyneoptera</taxon>
        <taxon>Orthoptera</taxon>
        <taxon>Ensifera</taxon>
        <taxon>Gryllidea</taxon>
        <taxon>Grylloidea</taxon>
        <taxon>Gryllidae</taxon>
        <taxon>Gryllinae</taxon>
        <taxon>Gryllus</taxon>
    </lineage>
</organism>
<dbReference type="InterPro" id="IPR038923">
    <property type="entry name" value="Centrobin"/>
</dbReference>
<dbReference type="Proteomes" id="UP001378592">
    <property type="component" value="Unassembled WGS sequence"/>
</dbReference>
<comment type="caution">
    <text evidence="3">The sequence shown here is derived from an EMBL/GenBank/DDBJ whole genome shotgun (WGS) entry which is preliminary data.</text>
</comment>
<evidence type="ECO:0000313" key="4">
    <source>
        <dbReference type="Proteomes" id="UP001378592"/>
    </source>
</evidence>
<evidence type="ECO:0000313" key="3">
    <source>
        <dbReference type="EMBL" id="KAK7867723.1"/>
    </source>
</evidence>
<dbReference type="AlphaFoldDB" id="A0AAN9W1X7"/>
<dbReference type="GO" id="GO:0051299">
    <property type="term" value="P:centrosome separation"/>
    <property type="evidence" value="ECO:0007669"/>
    <property type="project" value="TreeGrafter"/>
</dbReference>
<proteinExistence type="predicted"/>
<evidence type="ECO:0000256" key="1">
    <source>
        <dbReference type="SAM" id="Coils"/>
    </source>
</evidence>
<evidence type="ECO:0008006" key="5">
    <source>
        <dbReference type="Google" id="ProtNLM"/>
    </source>
</evidence>
<keyword evidence="1" id="KW-0175">Coiled coil</keyword>
<dbReference type="EMBL" id="JAZDUA010000111">
    <property type="protein sequence ID" value="KAK7867723.1"/>
    <property type="molecule type" value="Genomic_DNA"/>
</dbReference>
<dbReference type="GO" id="GO:1902410">
    <property type="term" value="P:mitotic cytokinetic process"/>
    <property type="evidence" value="ECO:0007669"/>
    <property type="project" value="TreeGrafter"/>
</dbReference>
<reference evidence="3 4" key="1">
    <citation type="submission" date="2024-03" db="EMBL/GenBank/DDBJ databases">
        <title>The genome assembly and annotation of the cricket Gryllus longicercus Weissman &amp; Gray.</title>
        <authorList>
            <person name="Szrajer S."/>
            <person name="Gray D."/>
            <person name="Ylla G."/>
        </authorList>
    </citation>
    <scope>NUCLEOTIDE SEQUENCE [LARGE SCALE GENOMIC DNA]</scope>
    <source>
        <strain evidence="3">DAG 2021-001</strain>
        <tissue evidence="3">Whole body minus gut</tissue>
    </source>
</reference>
<accession>A0AAN9W1X7</accession>
<feature type="coiled-coil region" evidence="1">
    <location>
        <begin position="929"/>
        <end position="986"/>
    </location>
</feature>
<protein>
    <recommendedName>
        <fullName evidence="5">Centrobin</fullName>
    </recommendedName>
</protein>
<feature type="region of interest" description="Disordered" evidence="2">
    <location>
        <begin position="405"/>
        <end position="431"/>
    </location>
</feature>
<dbReference type="PANTHER" id="PTHR34439:SF1">
    <property type="entry name" value="CENTROBIN"/>
    <property type="match status" value="1"/>
</dbReference>
<gene>
    <name evidence="3" type="ORF">R5R35_002233</name>
</gene>
<dbReference type="GO" id="GO:1902017">
    <property type="term" value="P:regulation of cilium assembly"/>
    <property type="evidence" value="ECO:0007669"/>
    <property type="project" value="InterPro"/>
</dbReference>
<feature type="coiled-coil region" evidence="1">
    <location>
        <begin position="1014"/>
        <end position="1048"/>
    </location>
</feature>
<evidence type="ECO:0000256" key="2">
    <source>
        <dbReference type="SAM" id="MobiDB-lite"/>
    </source>
</evidence>
<keyword evidence="4" id="KW-1185">Reference proteome</keyword>
<dbReference type="GO" id="GO:0005813">
    <property type="term" value="C:centrosome"/>
    <property type="evidence" value="ECO:0007669"/>
    <property type="project" value="TreeGrafter"/>
</dbReference>
<name>A0AAN9W1X7_9ORTH</name>
<dbReference type="GO" id="GO:0007099">
    <property type="term" value="P:centriole replication"/>
    <property type="evidence" value="ECO:0007669"/>
    <property type="project" value="InterPro"/>
</dbReference>
<sequence>MSESDDTDLLLLIPPDFFVIHSDSEDSLQSFKKNCSDHRFNELISHVNELEERINFIENKDTSYSESLSQANRINQPIDYSLIDASNFHTVHGRDVALRLNSLTFSGFQFGCSDDSSVQYLEPCIMSSLEDKNHPQTVSPVSYFRSKGPEKSDPFENPTHLSQVHSSESSNHLLNSIIPVDNTGSKFIKCVTADESHDPYRFFNHSQPFHFSFLSEIDEFLEKKSKVLSGSLPCNGLPDYQREEKISRLKVSNQNTNSENEYQAFVKLSSTNSVASEKRYFDVDQEEKPLVHMQQQAYNTFYDISGIAESEETNTKKNREEFHDLKNGANNATKENHNRECLPDHKELNSSKFSENAMYSSSEKFLRENSIYGAMDKSPAPSNEKFLCNSRSPYFNDTQFRRNSVAKHPTSCNEEKDTVHPSLNKNGDDHEYEKNQFGYQSDSAQFVDCYSNHFENSFNSPIHKNGIPLTEGIFPNKNIHFYQISKELDQPRNFAQSVDNSLQSKLESVQSCGNNDGASNLKLSKDKLKNDLITECGHATNLELPEKSLNPEENIQKQASQKMGNTRRDNEKYISKSSESNQNCELSNGRGFVSNNQSVKVASKLTYQSMNECLINQTEEKNVVPLNATDGIGKGVPVLADDGYYSSVGTGSSAINFLSLSNLWGQGAKESQKSEVMTVEQKLEEEHYRRKHCENVIQKLQCTVLELQQKLAVAMRVDQSKDNTIHQLQTAWKRLVTHWQELEEQRHAISVRYSEEKEKHQQYVTEIMQKVKQCELELSKALDLAKGYKEKNEIMENKLKDLENVHVEEKQTLQVSLQEKQKHLLEAEEKLKVFQHDIVEVEEKLEAAKKKACEERESAVKIQQEMKNAQQMLGNLENETVVLKEENDALRLRVKEEKSRNSIADQQIKSLKIALDESKKNEKILQGKLKEQANILEKSKSELRDYYQQQVEFVVQEKLAEFQTQLDTAEASLHQEMEEREKVALEAATKQIKHITEKNLLEVKLLEEKHREELHLCNLQVAHATQKINQLQDQLQTYSNRKVEIVEKLHTVMETQWQEALRIISGNSPLTQSFQEQQHEVLRKNISESIPDKDLKRSTSGHCTAVPPLLVPHSSSSSTTDDVPFNKEDQLTYRANSEHPLKYEGDIKSENPDIVKKYIEMLLNRPPSDPLEPELSCERSGIEETSLTEENILPKWGNIMERQQMLSNARQILPFSSEDTKCMHSLCSNKFTKPGKPPWK</sequence>
<dbReference type="PANTHER" id="PTHR34439">
    <property type="entry name" value="CENTROBIN"/>
    <property type="match status" value="1"/>
</dbReference>
<dbReference type="GO" id="GO:0005814">
    <property type="term" value="C:centriole"/>
    <property type="evidence" value="ECO:0007669"/>
    <property type="project" value="TreeGrafter"/>
</dbReference>